<dbReference type="PROSITE" id="PS50889">
    <property type="entry name" value="S4"/>
    <property type="match status" value="1"/>
</dbReference>
<dbReference type="InterPro" id="IPR042092">
    <property type="entry name" value="PsdUridine_s_RsuA/RluB/E/F_cat"/>
</dbReference>
<dbReference type="NCBIfam" id="TIGR00093">
    <property type="entry name" value="pseudouridine synthase"/>
    <property type="match status" value="1"/>
</dbReference>
<organism evidence="6 7">
    <name type="scientific">Metabacillus litoralis</name>
    <dbReference type="NCBI Taxonomy" id="152268"/>
    <lineage>
        <taxon>Bacteria</taxon>
        <taxon>Bacillati</taxon>
        <taxon>Bacillota</taxon>
        <taxon>Bacilli</taxon>
        <taxon>Bacillales</taxon>
        <taxon>Bacillaceae</taxon>
        <taxon>Metabacillus</taxon>
    </lineage>
</organism>
<dbReference type="InterPro" id="IPR018496">
    <property type="entry name" value="PsdUridine_synth_RsuA/RluB_CS"/>
</dbReference>
<dbReference type="InterPro" id="IPR050343">
    <property type="entry name" value="RsuA_PseudoU_synthase"/>
</dbReference>
<comment type="caution">
    <text evidence="6">The sequence shown here is derived from an EMBL/GenBank/DDBJ whole genome shotgun (WGS) entry which is preliminary data.</text>
</comment>
<name>A0A5C6W4J7_9BACI</name>
<protein>
    <recommendedName>
        <fullName evidence="4">Pseudouridine synthase</fullName>
        <ecNumber evidence="4">5.4.99.-</ecNumber>
    </recommendedName>
</protein>
<dbReference type="InterPro" id="IPR002942">
    <property type="entry name" value="S4_RNA-bd"/>
</dbReference>
<dbReference type="SMART" id="SM00363">
    <property type="entry name" value="S4"/>
    <property type="match status" value="1"/>
</dbReference>
<dbReference type="InterPro" id="IPR036986">
    <property type="entry name" value="S4_RNA-bd_sf"/>
</dbReference>
<dbReference type="Gene3D" id="3.30.70.1560">
    <property type="entry name" value="Alpha-L RNA-binding motif"/>
    <property type="match status" value="1"/>
</dbReference>
<feature type="domain" description="RNA-binding S4" evidence="5">
    <location>
        <begin position="1"/>
        <end position="58"/>
    </location>
</feature>
<dbReference type="CDD" id="cd00165">
    <property type="entry name" value="S4"/>
    <property type="match status" value="1"/>
</dbReference>
<dbReference type="EC" id="5.4.99.-" evidence="4"/>
<dbReference type="EMBL" id="VOQF01000001">
    <property type="protein sequence ID" value="TXC92711.1"/>
    <property type="molecule type" value="Genomic_DNA"/>
</dbReference>
<evidence type="ECO:0000313" key="7">
    <source>
        <dbReference type="Proteomes" id="UP000321363"/>
    </source>
</evidence>
<dbReference type="SUPFAM" id="SSF55174">
    <property type="entry name" value="Alpha-L RNA-binding motif"/>
    <property type="match status" value="1"/>
</dbReference>
<dbReference type="Gene3D" id="3.30.70.580">
    <property type="entry name" value="Pseudouridine synthase I, catalytic domain, N-terminal subdomain"/>
    <property type="match status" value="1"/>
</dbReference>
<dbReference type="GO" id="GO:0000455">
    <property type="term" value="P:enzyme-directed rRNA pseudouridine synthesis"/>
    <property type="evidence" value="ECO:0007669"/>
    <property type="project" value="UniProtKB-ARBA"/>
</dbReference>
<keyword evidence="3" id="KW-0694">RNA-binding</keyword>
<dbReference type="InterPro" id="IPR000748">
    <property type="entry name" value="PsdUridine_synth_RsuA/RluB/E/F"/>
</dbReference>
<sequence length="231" mass="26761">MRINKYISNRGFCSRREAARVIEANRVTINGITAKHTDQVNEGDLVLIDGESIKDKADLVYIAMNKPVGITCTAAKHVENNIMEFINYPEHIFPIGRLDKDSQGLILLTNDGDIVNKILRSEHNHEKEYIVTVNKQITDLFIREMSDGVEILNTITKPCKVERIDDCVFRIILSQGLNRQIRRMSKAHGYYVEQLERIRIMNIELNDLPIGEWRELTEQERVELLKELEEE</sequence>
<accession>A0A5C6W4J7</accession>
<evidence type="ECO:0000259" key="5">
    <source>
        <dbReference type="SMART" id="SM00363"/>
    </source>
</evidence>
<dbReference type="GO" id="GO:0120159">
    <property type="term" value="F:rRNA pseudouridine synthase activity"/>
    <property type="evidence" value="ECO:0007669"/>
    <property type="project" value="UniProtKB-ARBA"/>
</dbReference>
<dbReference type="AlphaFoldDB" id="A0A5C6W4J7"/>
<keyword evidence="7" id="KW-1185">Reference proteome</keyword>
<dbReference type="FunFam" id="3.30.70.1560:FF:000002">
    <property type="entry name" value="Pseudouridine synthase"/>
    <property type="match status" value="1"/>
</dbReference>
<dbReference type="PANTHER" id="PTHR47683:SF2">
    <property type="entry name" value="RNA-BINDING S4 DOMAIN-CONTAINING PROTEIN"/>
    <property type="match status" value="1"/>
</dbReference>
<dbReference type="Gene3D" id="3.10.290.10">
    <property type="entry name" value="RNA-binding S4 domain"/>
    <property type="match status" value="1"/>
</dbReference>
<dbReference type="InterPro" id="IPR020094">
    <property type="entry name" value="TruA/RsuA/RluB/E/F_N"/>
</dbReference>
<dbReference type="PANTHER" id="PTHR47683">
    <property type="entry name" value="PSEUDOURIDINE SYNTHASE FAMILY PROTEIN-RELATED"/>
    <property type="match status" value="1"/>
</dbReference>
<dbReference type="InterPro" id="IPR020103">
    <property type="entry name" value="PsdUridine_synth_cat_dom_sf"/>
</dbReference>
<dbReference type="InterPro" id="IPR006145">
    <property type="entry name" value="PsdUridine_synth_RsuA/RluA"/>
</dbReference>
<dbReference type="SUPFAM" id="SSF55120">
    <property type="entry name" value="Pseudouridine synthase"/>
    <property type="match status" value="1"/>
</dbReference>
<dbReference type="PROSITE" id="PS01149">
    <property type="entry name" value="PSI_RSU"/>
    <property type="match status" value="1"/>
</dbReference>
<dbReference type="NCBIfam" id="NF007784">
    <property type="entry name" value="PRK10475.1"/>
    <property type="match status" value="1"/>
</dbReference>
<dbReference type="RefSeq" id="WP_146945570.1">
    <property type="nucleotide sequence ID" value="NZ_VOQF01000001.1"/>
</dbReference>
<evidence type="ECO:0000256" key="2">
    <source>
        <dbReference type="ARBA" id="ARBA00023235"/>
    </source>
</evidence>
<comment type="similarity">
    <text evidence="1 4">Belongs to the pseudouridine synthase RsuA family.</text>
</comment>
<evidence type="ECO:0000256" key="4">
    <source>
        <dbReference type="RuleBase" id="RU003887"/>
    </source>
</evidence>
<keyword evidence="2 4" id="KW-0413">Isomerase</keyword>
<evidence type="ECO:0000256" key="1">
    <source>
        <dbReference type="ARBA" id="ARBA00008348"/>
    </source>
</evidence>
<dbReference type="Pfam" id="PF01479">
    <property type="entry name" value="S4"/>
    <property type="match status" value="1"/>
</dbReference>
<dbReference type="OrthoDB" id="9807213at2"/>
<gene>
    <name evidence="6" type="primary">rluF</name>
    <name evidence="6" type="ORF">FS935_00425</name>
</gene>
<reference evidence="6 7" key="1">
    <citation type="journal article" date="2005" name="Int. J. Syst. Evol. Microbiol.">
        <title>Bacillus litoralis sp. nov., isolated from a tidal flat of the Yellow Sea in Korea.</title>
        <authorList>
            <person name="Yoon J.H."/>
            <person name="Oh T.K."/>
        </authorList>
    </citation>
    <scope>NUCLEOTIDE SEQUENCE [LARGE SCALE GENOMIC DNA]</scope>
    <source>
        <strain evidence="6 7">SW-211</strain>
    </source>
</reference>
<proteinExistence type="inferred from homology"/>
<dbReference type="GO" id="GO:0003723">
    <property type="term" value="F:RNA binding"/>
    <property type="evidence" value="ECO:0007669"/>
    <property type="project" value="UniProtKB-KW"/>
</dbReference>
<dbReference type="CDD" id="cd02554">
    <property type="entry name" value="PseudoU_synth_RluF"/>
    <property type="match status" value="1"/>
</dbReference>
<evidence type="ECO:0000313" key="6">
    <source>
        <dbReference type="EMBL" id="TXC92711.1"/>
    </source>
</evidence>
<dbReference type="Proteomes" id="UP000321363">
    <property type="component" value="Unassembled WGS sequence"/>
</dbReference>
<dbReference type="Pfam" id="PF00849">
    <property type="entry name" value="PseudoU_synth_2"/>
    <property type="match status" value="1"/>
</dbReference>
<evidence type="ECO:0000256" key="3">
    <source>
        <dbReference type="PROSITE-ProRule" id="PRU00182"/>
    </source>
</evidence>